<organism evidence="8 9">
    <name type="scientific">Pseudomonas amygdali pv. mori str. 301020</name>
    <dbReference type="NCBI Taxonomy" id="629261"/>
    <lineage>
        <taxon>Bacteria</taxon>
        <taxon>Pseudomonadati</taxon>
        <taxon>Pseudomonadota</taxon>
        <taxon>Gammaproteobacteria</taxon>
        <taxon>Pseudomonadales</taxon>
        <taxon>Pseudomonadaceae</taxon>
        <taxon>Pseudomonas</taxon>
        <taxon>Pseudomonas amygdali</taxon>
    </lineage>
</organism>
<evidence type="ECO:0000313" key="9">
    <source>
        <dbReference type="Proteomes" id="UP000003465"/>
    </source>
</evidence>
<evidence type="ECO:0000256" key="1">
    <source>
        <dbReference type="ARBA" id="ARBA00006594"/>
    </source>
</evidence>
<gene>
    <name evidence="8" type="ORF">PSYMO_27661</name>
</gene>
<name>A0A656GHN6_PSEA0</name>
<keyword evidence="3 8" id="KW-0489">Methyltransferase</keyword>
<proteinExistence type="inferred from homology"/>
<dbReference type="PRINTS" id="PR00506">
    <property type="entry name" value="D21N6MTFRASE"/>
</dbReference>
<evidence type="ECO:0000256" key="2">
    <source>
        <dbReference type="ARBA" id="ARBA00011900"/>
    </source>
</evidence>
<dbReference type="InterPro" id="IPR029063">
    <property type="entry name" value="SAM-dependent_MTases_sf"/>
</dbReference>
<feature type="domain" description="DNA methylase N-4/N-6" evidence="7">
    <location>
        <begin position="121"/>
        <end position="258"/>
    </location>
</feature>
<dbReference type="InterPro" id="IPR002052">
    <property type="entry name" value="DNA_methylase_N6_adenine_CS"/>
</dbReference>
<keyword evidence="5" id="KW-0949">S-adenosyl-L-methionine</keyword>
<comment type="similarity">
    <text evidence="1">Belongs to the N(4)/N(6)-methyltransferase family.</text>
</comment>
<dbReference type="PROSITE" id="PS00092">
    <property type="entry name" value="N6_MTASE"/>
    <property type="match status" value="1"/>
</dbReference>
<comment type="caution">
    <text evidence="8">The sequence shown here is derived from an EMBL/GenBank/DDBJ whole genome shotgun (WGS) entry which is preliminary data.</text>
</comment>
<dbReference type="EC" id="2.1.1.72" evidence="2"/>
<dbReference type="GO" id="GO:0009007">
    <property type="term" value="F:site-specific DNA-methyltransferase (adenine-specific) activity"/>
    <property type="evidence" value="ECO:0007669"/>
    <property type="project" value="UniProtKB-EC"/>
</dbReference>
<dbReference type="GO" id="GO:0003677">
    <property type="term" value="F:DNA binding"/>
    <property type="evidence" value="ECO:0007669"/>
    <property type="project" value="InterPro"/>
</dbReference>
<feature type="non-terminal residue" evidence="8">
    <location>
        <position position="264"/>
    </location>
</feature>
<evidence type="ECO:0000256" key="5">
    <source>
        <dbReference type="ARBA" id="ARBA00022691"/>
    </source>
</evidence>
<dbReference type="Gene3D" id="3.40.50.150">
    <property type="entry name" value="Vaccinia Virus protein VP39"/>
    <property type="match status" value="1"/>
</dbReference>
<dbReference type="Pfam" id="PF01555">
    <property type="entry name" value="N6_N4_Mtase"/>
    <property type="match status" value="1"/>
</dbReference>
<dbReference type="InterPro" id="IPR002295">
    <property type="entry name" value="N4/N6-MTase_EcoPI_Mod-like"/>
</dbReference>
<dbReference type="GO" id="GO:0008170">
    <property type="term" value="F:N-methyltransferase activity"/>
    <property type="evidence" value="ECO:0007669"/>
    <property type="project" value="InterPro"/>
</dbReference>
<dbReference type="EMBL" id="AEAG01001099">
    <property type="protein sequence ID" value="EGH25025.1"/>
    <property type="molecule type" value="Genomic_DNA"/>
</dbReference>
<reference evidence="8 9" key="1">
    <citation type="journal article" date="2011" name="PLoS Pathog.">
        <title>Dynamic evolution of pathogenicity revealed by sequencing and comparative genomics of 19 Pseudomonas syringae isolates.</title>
        <authorList>
            <person name="Baltrus D.A."/>
            <person name="Nishimura M.T."/>
            <person name="Romanchuk A."/>
            <person name="Chang J.H."/>
            <person name="Mukhtar M.S."/>
            <person name="Cherkis K."/>
            <person name="Roach J."/>
            <person name="Grant S.R."/>
            <person name="Jones C.D."/>
            <person name="Dangl J.L."/>
        </authorList>
    </citation>
    <scope>NUCLEOTIDE SEQUENCE [LARGE SCALE GENOMIC DNA]</scope>
    <source>
        <strain evidence="8 9">301020</strain>
    </source>
</reference>
<protein>
    <recommendedName>
        <fullName evidence="2">site-specific DNA-methyltransferase (adenine-specific)</fullName>
        <ecNumber evidence="2">2.1.1.72</ecNumber>
    </recommendedName>
</protein>
<dbReference type="AlphaFoldDB" id="A0A656GHN6"/>
<evidence type="ECO:0000313" key="8">
    <source>
        <dbReference type="EMBL" id="EGH25025.1"/>
    </source>
</evidence>
<accession>A0A656GHN6</accession>
<dbReference type="InterPro" id="IPR002941">
    <property type="entry name" value="DNA_methylase_N4/N6"/>
</dbReference>
<evidence type="ECO:0000256" key="4">
    <source>
        <dbReference type="ARBA" id="ARBA00022679"/>
    </source>
</evidence>
<dbReference type="SUPFAM" id="SSF53335">
    <property type="entry name" value="S-adenosyl-L-methionine-dependent methyltransferases"/>
    <property type="match status" value="1"/>
</dbReference>
<keyword evidence="4 8" id="KW-0808">Transferase</keyword>
<evidence type="ECO:0000259" key="7">
    <source>
        <dbReference type="Pfam" id="PF01555"/>
    </source>
</evidence>
<dbReference type="GO" id="GO:0032259">
    <property type="term" value="P:methylation"/>
    <property type="evidence" value="ECO:0007669"/>
    <property type="project" value="UniProtKB-KW"/>
</dbReference>
<comment type="catalytic activity">
    <reaction evidence="6">
        <text>a 2'-deoxyadenosine in DNA + S-adenosyl-L-methionine = an N(6)-methyl-2'-deoxyadenosine in DNA + S-adenosyl-L-homocysteine + H(+)</text>
        <dbReference type="Rhea" id="RHEA:15197"/>
        <dbReference type="Rhea" id="RHEA-COMP:12418"/>
        <dbReference type="Rhea" id="RHEA-COMP:12419"/>
        <dbReference type="ChEBI" id="CHEBI:15378"/>
        <dbReference type="ChEBI" id="CHEBI:57856"/>
        <dbReference type="ChEBI" id="CHEBI:59789"/>
        <dbReference type="ChEBI" id="CHEBI:90615"/>
        <dbReference type="ChEBI" id="CHEBI:90616"/>
        <dbReference type="EC" id="2.1.1.72"/>
    </reaction>
</comment>
<evidence type="ECO:0000256" key="6">
    <source>
        <dbReference type="ARBA" id="ARBA00047942"/>
    </source>
</evidence>
<evidence type="ECO:0000256" key="3">
    <source>
        <dbReference type="ARBA" id="ARBA00022603"/>
    </source>
</evidence>
<dbReference type="Proteomes" id="UP000003465">
    <property type="component" value="Unassembled WGS sequence"/>
</dbReference>
<sequence length="264" mass="29998">MNKPAIDLVTLQDGETSNIVNENIEQLKSIFPETFGEGGINFETLRQLLGDAGVVDEGEEKYGLNWHGKKKARQIALTPSTGTLLPCPEESVDWDTTKNLFIEGDNLEVLKLLQKSYAGKVKMIFIDPPYNTGNEFIYPDNFQDNLDTYLQYTGQKDSDGLKVSSNTEGSGRFHTNWLNMMYPRLKLSKSLLQNDGAIFISIDDSEAPRLRMLCDEVFGEENFITNIIWQHSVQPKGYSGIFSVHHNHILMYRKSEDFELMSLE</sequence>